<evidence type="ECO:0000313" key="7">
    <source>
        <dbReference type="Proteomes" id="UP000321353"/>
    </source>
</evidence>
<dbReference type="GO" id="GO:0005737">
    <property type="term" value="C:cytoplasm"/>
    <property type="evidence" value="ECO:0007669"/>
    <property type="project" value="UniProtKB-SubCell"/>
</dbReference>
<dbReference type="CDD" id="cd00293">
    <property type="entry name" value="USP-like"/>
    <property type="match status" value="1"/>
</dbReference>
<name>A0A5B9MC32_9BACT</name>
<comment type="subcellular location">
    <subcellularLocation>
        <location evidence="1">Cytoplasm</location>
    </subcellularLocation>
</comment>
<comment type="similarity">
    <text evidence="2">Belongs to the universal stress protein A family.</text>
</comment>
<evidence type="ECO:0000259" key="5">
    <source>
        <dbReference type="Pfam" id="PF00582"/>
    </source>
</evidence>
<protein>
    <submittedName>
        <fullName evidence="6">Universal stress protein E</fullName>
    </submittedName>
</protein>
<proteinExistence type="inferred from homology"/>
<dbReference type="KEGG" id="smam:Mal15_18100"/>
<evidence type="ECO:0000256" key="4">
    <source>
        <dbReference type="ARBA" id="ARBA00037131"/>
    </source>
</evidence>
<dbReference type="PANTHER" id="PTHR47892:SF1">
    <property type="entry name" value="UNIVERSAL STRESS PROTEIN E"/>
    <property type="match status" value="1"/>
</dbReference>
<reference evidence="6 7" key="1">
    <citation type="submission" date="2019-02" db="EMBL/GenBank/DDBJ databases">
        <title>Planctomycetal bacteria perform biofilm scaping via a novel small molecule.</title>
        <authorList>
            <person name="Jeske O."/>
            <person name="Boedeker C."/>
            <person name="Wiegand S."/>
            <person name="Breitling P."/>
            <person name="Kallscheuer N."/>
            <person name="Jogler M."/>
            <person name="Rohde M."/>
            <person name="Petersen J."/>
            <person name="Medema M.H."/>
            <person name="Surup F."/>
            <person name="Jogler C."/>
        </authorList>
    </citation>
    <scope>NUCLEOTIDE SEQUENCE [LARGE SCALE GENOMIC DNA]</scope>
    <source>
        <strain evidence="6 7">Mal15</strain>
    </source>
</reference>
<sequence length="319" mass="35524">MFEFNRILVSVDTRMDVRNIVDKAALISQQCGASIKLVDVVAEFPRVVRLMLAGHQEIRETIIKEKRERLSALAESLRERGIDVEIDVLSGTTSTQVTSLVASGGHDLVVRTAKGRDSRRRGGVGTTAMRLLRECPCPVLLIAPNASANYAHVMACVDTSSDELVDAVLNDRVVAAATRLSQWHQSKLSIFHAWSIYGEEFLLVRTRDGDFRDLSARVRERSEKMFHDFLQMHGRNAGDQNSFIRKGEPATMIPAFASENNVDLIVMGSFARSWLSEMLLGSTVERVLSVINCSVLVIKPDRMAMPIYGGQFSEWESIV</sequence>
<evidence type="ECO:0000256" key="2">
    <source>
        <dbReference type="ARBA" id="ARBA00008791"/>
    </source>
</evidence>
<evidence type="ECO:0000256" key="1">
    <source>
        <dbReference type="ARBA" id="ARBA00004496"/>
    </source>
</evidence>
<feature type="domain" description="UspA" evidence="5">
    <location>
        <begin position="152"/>
        <end position="299"/>
    </location>
</feature>
<dbReference type="PANTHER" id="PTHR47892">
    <property type="entry name" value="UNIVERSAL STRESS PROTEIN E"/>
    <property type="match status" value="1"/>
</dbReference>
<accession>A0A5B9MC32</accession>
<comment type="function">
    <text evidence="4">Required for resistance to DNA-damaging agents.</text>
</comment>
<evidence type="ECO:0000313" key="6">
    <source>
        <dbReference type="EMBL" id="QEF97766.1"/>
    </source>
</evidence>
<evidence type="ECO:0000256" key="3">
    <source>
        <dbReference type="ARBA" id="ARBA00022490"/>
    </source>
</evidence>
<gene>
    <name evidence="6" type="primary">uspE_1</name>
    <name evidence="6" type="ORF">Mal15_18100</name>
</gene>
<dbReference type="InterPro" id="IPR006015">
    <property type="entry name" value="Universal_stress_UspA"/>
</dbReference>
<dbReference type="SUPFAM" id="SSF52402">
    <property type="entry name" value="Adenine nucleotide alpha hydrolases-like"/>
    <property type="match status" value="2"/>
</dbReference>
<dbReference type="PRINTS" id="PR01438">
    <property type="entry name" value="UNVRSLSTRESS"/>
</dbReference>
<dbReference type="AlphaFoldDB" id="A0A5B9MC32"/>
<dbReference type="Gene3D" id="3.40.50.12370">
    <property type="match status" value="1"/>
</dbReference>
<organism evidence="6 7">
    <name type="scientific">Stieleria maiorica</name>
    <dbReference type="NCBI Taxonomy" id="2795974"/>
    <lineage>
        <taxon>Bacteria</taxon>
        <taxon>Pseudomonadati</taxon>
        <taxon>Planctomycetota</taxon>
        <taxon>Planctomycetia</taxon>
        <taxon>Pirellulales</taxon>
        <taxon>Pirellulaceae</taxon>
        <taxon>Stieleria</taxon>
    </lineage>
</organism>
<dbReference type="EMBL" id="CP036264">
    <property type="protein sequence ID" value="QEF97766.1"/>
    <property type="molecule type" value="Genomic_DNA"/>
</dbReference>
<dbReference type="Pfam" id="PF00582">
    <property type="entry name" value="Usp"/>
    <property type="match status" value="2"/>
</dbReference>
<keyword evidence="3" id="KW-0963">Cytoplasm</keyword>
<feature type="domain" description="UspA" evidence="5">
    <location>
        <begin position="4"/>
        <end position="142"/>
    </location>
</feature>
<dbReference type="Proteomes" id="UP000321353">
    <property type="component" value="Chromosome"/>
</dbReference>
<keyword evidence="7" id="KW-1185">Reference proteome</keyword>
<dbReference type="InterPro" id="IPR006016">
    <property type="entry name" value="UspA"/>
</dbReference>